<dbReference type="Proteomes" id="UP000023152">
    <property type="component" value="Unassembled WGS sequence"/>
</dbReference>
<accession>X6P3F5</accession>
<feature type="transmembrane region" description="Helical" evidence="1">
    <location>
        <begin position="21"/>
        <end position="47"/>
    </location>
</feature>
<keyword evidence="3" id="KW-1185">Reference proteome</keyword>
<keyword evidence="1" id="KW-0472">Membrane</keyword>
<sequence>MTSFQKFCYLVKKIKKHTICNCVFSQIILFVNTGMCVFSFFKFYYILSYKILFFLSKIKYIYPISKFKSCIARKTVMHIQTDLLKRSKQNIDNKQIKRQLLVLLHCRQILATQQIPTSMRISITIYMYIKDQSKKANKKGYLLITTRLVLFLPVKWQTHLLLYEDNRFLNKNINKADLKNFKSDPKNIKKQINMLKISILSGTLKYV</sequence>
<keyword evidence="1" id="KW-1133">Transmembrane helix</keyword>
<organism evidence="2 3">
    <name type="scientific">Reticulomyxa filosa</name>
    <dbReference type="NCBI Taxonomy" id="46433"/>
    <lineage>
        <taxon>Eukaryota</taxon>
        <taxon>Sar</taxon>
        <taxon>Rhizaria</taxon>
        <taxon>Retaria</taxon>
        <taxon>Foraminifera</taxon>
        <taxon>Monothalamids</taxon>
        <taxon>Reticulomyxidae</taxon>
        <taxon>Reticulomyxa</taxon>
    </lineage>
</organism>
<keyword evidence="1" id="KW-0812">Transmembrane</keyword>
<comment type="caution">
    <text evidence="2">The sequence shown here is derived from an EMBL/GenBank/DDBJ whole genome shotgun (WGS) entry which is preliminary data.</text>
</comment>
<dbReference type="EMBL" id="ASPP01004051">
    <property type="protein sequence ID" value="ETO32619.1"/>
    <property type="molecule type" value="Genomic_DNA"/>
</dbReference>
<evidence type="ECO:0000313" key="3">
    <source>
        <dbReference type="Proteomes" id="UP000023152"/>
    </source>
</evidence>
<dbReference type="AlphaFoldDB" id="X6P3F5"/>
<reference evidence="2 3" key="1">
    <citation type="journal article" date="2013" name="Curr. Biol.">
        <title>The Genome of the Foraminiferan Reticulomyxa filosa.</title>
        <authorList>
            <person name="Glockner G."/>
            <person name="Hulsmann N."/>
            <person name="Schleicher M."/>
            <person name="Noegel A.A."/>
            <person name="Eichinger L."/>
            <person name="Gallinger C."/>
            <person name="Pawlowski J."/>
            <person name="Sierra R."/>
            <person name="Euteneuer U."/>
            <person name="Pillet L."/>
            <person name="Moustafa A."/>
            <person name="Platzer M."/>
            <person name="Groth M."/>
            <person name="Szafranski K."/>
            <person name="Schliwa M."/>
        </authorList>
    </citation>
    <scope>NUCLEOTIDE SEQUENCE [LARGE SCALE GENOMIC DNA]</scope>
</reference>
<evidence type="ECO:0000313" key="2">
    <source>
        <dbReference type="EMBL" id="ETO32619.1"/>
    </source>
</evidence>
<name>X6P3F5_RETFI</name>
<proteinExistence type="predicted"/>
<evidence type="ECO:0000256" key="1">
    <source>
        <dbReference type="SAM" id="Phobius"/>
    </source>
</evidence>
<protein>
    <recommendedName>
        <fullName evidence="4">Transmembrane protein</fullName>
    </recommendedName>
</protein>
<evidence type="ECO:0008006" key="4">
    <source>
        <dbReference type="Google" id="ProtNLM"/>
    </source>
</evidence>
<gene>
    <name evidence="2" type="ORF">RFI_04498</name>
</gene>